<dbReference type="EMBL" id="WVHT01000004">
    <property type="protein sequence ID" value="MXV51357.1"/>
    <property type="molecule type" value="Genomic_DNA"/>
</dbReference>
<dbReference type="GO" id="GO:0003747">
    <property type="term" value="F:translation release factor activity"/>
    <property type="evidence" value="ECO:0007669"/>
    <property type="project" value="InterPro"/>
</dbReference>
<dbReference type="AlphaFoldDB" id="A0A7K1Y9U2"/>
<dbReference type="Proteomes" id="UP000466586">
    <property type="component" value="Unassembled WGS sequence"/>
</dbReference>
<dbReference type="RefSeq" id="WP_160844533.1">
    <property type="nucleotide sequence ID" value="NZ_WVHT01000004.1"/>
</dbReference>
<dbReference type="SUPFAM" id="SSF110916">
    <property type="entry name" value="Peptidyl-tRNA hydrolase domain-like"/>
    <property type="match status" value="1"/>
</dbReference>
<dbReference type="GO" id="GO:0072344">
    <property type="term" value="P:rescue of stalled ribosome"/>
    <property type="evidence" value="ECO:0007669"/>
    <property type="project" value="TreeGrafter"/>
</dbReference>
<reference evidence="2 3" key="1">
    <citation type="submission" date="2019-11" db="EMBL/GenBank/DDBJ databases">
        <title>Pedobacter sp. HMF7647 Genome sequencing and assembly.</title>
        <authorList>
            <person name="Kang H."/>
            <person name="Kim H."/>
            <person name="Joh K."/>
        </authorList>
    </citation>
    <scope>NUCLEOTIDE SEQUENCE [LARGE SCALE GENOMIC DNA]</scope>
    <source>
        <strain evidence="2 3">HMF7647</strain>
    </source>
</reference>
<proteinExistence type="predicted"/>
<dbReference type="EC" id="3.1.1.29" evidence="2"/>
<dbReference type="Gene3D" id="3.30.160.20">
    <property type="match status" value="1"/>
</dbReference>
<dbReference type="PROSITE" id="PS00745">
    <property type="entry name" value="RF_PROK_I"/>
    <property type="match status" value="1"/>
</dbReference>
<gene>
    <name evidence="2" type="ORF">GS399_10285</name>
</gene>
<keyword evidence="3" id="KW-1185">Reference proteome</keyword>
<feature type="domain" description="Prokaryotic-type class I peptide chain release factors" evidence="1">
    <location>
        <begin position="17"/>
        <end position="33"/>
    </location>
</feature>
<name>A0A7K1Y9U2_9SPHI</name>
<dbReference type="PANTHER" id="PTHR47814:SF1">
    <property type="entry name" value="PEPTIDYL-TRNA HYDROLASE ARFB"/>
    <property type="match status" value="1"/>
</dbReference>
<dbReference type="GO" id="GO:0004045">
    <property type="term" value="F:peptidyl-tRNA hydrolase activity"/>
    <property type="evidence" value="ECO:0007669"/>
    <property type="project" value="UniProtKB-EC"/>
</dbReference>
<evidence type="ECO:0000313" key="2">
    <source>
        <dbReference type="EMBL" id="MXV51357.1"/>
    </source>
</evidence>
<sequence>MLTLNELLPNITYKTSRSGGKGGQNVNKVSTKVELNYDFRQSVFLNEDQKSSIANKLVNRLNAKGAIQVVSQESRGQLGNKELCNQKLLQLINSALYIPKTRKPTKPGKAAVLKRLDNKRNQALKKIDRRKDVL</sequence>
<dbReference type="InterPro" id="IPR000352">
    <property type="entry name" value="Pep_chain_release_fac_I"/>
</dbReference>
<dbReference type="Pfam" id="PF00472">
    <property type="entry name" value="RF-1"/>
    <property type="match status" value="1"/>
</dbReference>
<accession>A0A7K1Y9U2</accession>
<organism evidence="2 3">
    <name type="scientific">Hufsiella arboris</name>
    <dbReference type="NCBI Taxonomy" id="2695275"/>
    <lineage>
        <taxon>Bacteria</taxon>
        <taxon>Pseudomonadati</taxon>
        <taxon>Bacteroidota</taxon>
        <taxon>Sphingobacteriia</taxon>
        <taxon>Sphingobacteriales</taxon>
        <taxon>Sphingobacteriaceae</taxon>
        <taxon>Hufsiella</taxon>
    </lineage>
</organism>
<dbReference type="NCBIfam" id="NF006718">
    <property type="entry name" value="PRK09256.1"/>
    <property type="match status" value="1"/>
</dbReference>
<evidence type="ECO:0000313" key="3">
    <source>
        <dbReference type="Proteomes" id="UP000466586"/>
    </source>
</evidence>
<evidence type="ECO:0000259" key="1">
    <source>
        <dbReference type="PROSITE" id="PS00745"/>
    </source>
</evidence>
<comment type="caution">
    <text evidence="2">The sequence shown here is derived from an EMBL/GenBank/DDBJ whole genome shotgun (WGS) entry which is preliminary data.</text>
</comment>
<dbReference type="PANTHER" id="PTHR47814">
    <property type="entry name" value="PEPTIDYL-TRNA HYDROLASE ARFB"/>
    <property type="match status" value="1"/>
</dbReference>
<dbReference type="GO" id="GO:0043022">
    <property type="term" value="F:ribosome binding"/>
    <property type="evidence" value="ECO:0007669"/>
    <property type="project" value="TreeGrafter"/>
</dbReference>
<keyword evidence="2" id="KW-0378">Hydrolase</keyword>
<protein>
    <submittedName>
        <fullName evidence="2">Aminoacyl-tRNA hydrolase</fullName>
        <ecNumber evidence="2">3.1.1.29</ecNumber>
    </submittedName>
</protein>